<gene>
    <name evidence="2" type="ORF">LSH36_394g01043</name>
</gene>
<protein>
    <submittedName>
        <fullName evidence="2">Uncharacterized protein</fullName>
    </submittedName>
</protein>
<evidence type="ECO:0000313" key="3">
    <source>
        <dbReference type="Proteomes" id="UP001208570"/>
    </source>
</evidence>
<evidence type="ECO:0000313" key="2">
    <source>
        <dbReference type="EMBL" id="KAK2150701.1"/>
    </source>
</evidence>
<accession>A0AAD9N0N5</accession>
<dbReference type="Proteomes" id="UP001208570">
    <property type="component" value="Unassembled WGS sequence"/>
</dbReference>
<name>A0AAD9N0N5_9ANNE</name>
<dbReference type="AlphaFoldDB" id="A0AAD9N0N5"/>
<comment type="caution">
    <text evidence="2">The sequence shown here is derived from an EMBL/GenBank/DDBJ whole genome shotgun (WGS) entry which is preliminary data.</text>
</comment>
<reference evidence="2" key="1">
    <citation type="journal article" date="2023" name="Mol. Biol. Evol.">
        <title>Third-Generation Sequencing Reveals the Adaptive Role of the Epigenome in Three Deep-Sea Polychaetes.</title>
        <authorList>
            <person name="Perez M."/>
            <person name="Aroh O."/>
            <person name="Sun Y."/>
            <person name="Lan Y."/>
            <person name="Juniper S.K."/>
            <person name="Young C.R."/>
            <person name="Angers B."/>
            <person name="Qian P.Y."/>
        </authorList>
    </citation>
    <scope>NUCLEOTIDE SEQUENCE</scope>
    <source>
        <strain evidence="2">P08H-3</strain>
    </source>
</reference>
<proteinExistence type="predicted"/>
<keyword evidence="3" id="KW-1185">Reference proteome</keyword>
<sequence length="268" mass="30311">MNDHMDKLRDISVALDNRPVWDKLGDNDPSNSDPDTMYARYGKGKDSKPYKSFWMTTNSEYGRFQALGQKNNANPLPNQSDLAKTMELLGSRLPSGRDPGAITRSRAESVARDEILRTGQKADSISRYSTGIKFPDIRSRYLPLRGYQDEFKIGDYERRKLTTGFAKGYMRTSCPRLWDNMRTIAEDAGFRRPDSRPDTQILKVVHSGDEGSGDEAKYFGDDFLTGKYDDMPSYDTGIFDSTERLSPPASRQYSAKSGSARSRQQGYL</sequence>
<dbReference type="EMBL" id="JAODUP010000394">
    <property type="protein sequence ID" value="KAK2150701.1"/>
    <property type="molecule type" value="Genomic_DNA"/>
</dbReference>
<feature type="region of interest" description="Disordered" evidence="1">
    <location>
        <begin position="18"/>
        <end position="45"/>
    </location>
</feature>
<organism evidence="2 3">
    <name type="scientific">Paralvinella palmiformis</name>
    <dbReference type="NCBI Taxonomy" id="53620"/>
    <lineage>
        <taxon>Eukaryota</taxon>
        <taxon>Metazoa</taxon>
        <taxon>Spiralia</taxon>
        <taxon>Lophotrochozoa</taxon>
        <taxon>Annelida</taxon>
        <taxon>Polychaeta</taxon>
        <taxon>Sedentaria</taxon>
        <taxon>Canalipalpata</taxon>
        <taxon>Terebellida</taxon>
        <taxon>Terebelliformia</taxon>
        <taxon>Alvinellidae</taxon>
        <taxon>Paralvinella</taxon>
    </lineage>
</organism>
<feature type="compositionally biased region" description="Polar residues" evidence="1">
    <location>
        <begin position="249"/>
        <end position="268"/>
    </location>
</feature>
<feature type="region of interest" description="Disordered" evidence="1">
    <location>
        <begin position="235"/>
        <end position="268"/>
    </location>
</feature>
<evidence type="ECO:0000256" key="1">
    <source>
        <dbReference type="SAM" id="MobiDB-lite"/>
    </source>
</evidence>